<feature type="domain" description="Glycosyltransferase 2-like" evidence="2">
    <location>
        <begin position="8"/>
        <end position="89"/>
    </location>
</feature>
<keyword evidence="4" id="KW-1185">Reference proteome</keyword>
<sequence length="354" mass="40019">MPSKRIALVMIVRNEARSIARCLQSVRPWVDEMIVLDTGSDDDTVSIAESLGAKVHVFTWCDDFSAARNAALALSSADWNLVLDADEWIISGGETLAALRHVNEEFIGVLRLDDEAEVEGQRQVSKTWLSRILPQHVRYVGRIHEQPVSPGMSRRQLALVVGHDGYLEQHKAVKQGRNEVLLRMELARNPEDAYFNYQLGKELEIYARFAEAVTCYEKALLHTEAEANWRHDLVVRSLFSLKKAGKFERALHLAEAEMPYWQHSPDFFFAIGDVLLDWAIADPAQAEVLLPMIASSWERCLEIGDNPTLNSTVIGRGSFLAAKNLHAFHLSLGQTDQAEYFANLERELLRQRSI</sequence>
<evidence type="ECO:0000256" key="1">
    <source>
        <dbReference type="ARBA" id="ARBA00038494"/>
    </source>
</evidence>
<dbReference type="PANTHER" id="PTHR43630:SF2">
    <property type="entry name" value="GLYCOSYLTRANSFERASE"/>
    <property type="match status" value="1"/>
</dbReference>
<dbReference type="GO" id="GO:0016757">
    <property type="term" value="F:glycosyltransferase activity"/>
    <property type="evidence" value="ECO:0007669"/>
    <property type="project" value="UniProtKB-KW"/>
</dbReference>
<comment type="caution">
    <text evidence="3">The sequence shown here is derived from an EMBL/GenBank/DDBJ whole genome shotgun (WGS) entry which is preliminary data.</text>
</comment>
<proteinExistence type="inferred from homology"/>
<accession>A0ABW8GNA0</accession>
<dbReference type="PANTHER" id="PTHR43630">
    <property type="entry name" value="POLY-BETA-1,6-N-ACETYL-D-GLUCOSAMINE SYNTHASE"/>
    <property type="match status" value="1"/>
</dbReference>
<protein>
    <submittedName>
        <fullName evidence="3">Glycosyltransferase</fullName>
        <ecNumber evidence="3">2.4.-.-</ecNumber>
    </submittedName>
</protein>
<dbReference type="InterPro" id="IPR029044">
    <property type="entry name" value="Nucleotide-diphossugar_trans"/>
</dbReference>
<keyword evidence="3" id="KW-0808">Transferase</keyword>
<dbReference type="Gene3D" id="1.25.40.10">
    <property type="entry name" value="Tetratricopeptide repeat domain"/>
    <property type="match status" value="1"/>
</dbReference>
<comment type="similarity">
    <text evidence="1">Belongs to the glycosyltransferase 2 family. WaaE/KdtX subfamily.</text>
</comment>
<evidence type="ECO:0000313" key="3">
    <source>
        <dbReference type="EMBL" id="MFJ5446619.1"/>
    </source>
</evidence>
<dbReference type="RefSeq" id="WP_400882305.1">
    <property type="nucleotide sequence ID" value="NZ_JBIWXY010000002.1"/>
</dbReference>
<keyword evidence="3" id="KW-0328">Glycosyltransferase</keyword>
<gene>
    <name evidence="3" type="ORF">ACIKP9_10310</name>
</gene>
<dbReference type="CDD" id="cd02511">
    <property type="entry name" value="Beta4Glucosyltransferase"/>
    <property type="match status" value="1"/>
</dbReference>
<dbReference type="Gene3D" id="3.90.550.10">
    <property type="entry name" value="Spore Coat Polysaccharide Biosynthesis Protein SpsA, Chain A"/>
    <property type="match status" value="1"/>
</dbReference>
<dbReference type="SUPFAM" id="SSF48452">
    <property type="entry name" value="TPR-like"/>
    <property type="match status" value="1"/>
</dbReference>
<evidence type="ECO:0000259" key="2">
    <source>
        <dbReference type="Pfam" id="PF00535"/>
    </source>
</evidence>
<dbReference type="Pfam" id="PF00535">
    <property type="entry name" value="Glycos_transf_2"/>
    <property type="match status" value="1"/>
</dbReference>
<dbReference type="EMBL" id="JBIWXY010000002">
    <property type="protein sequence ID" value="MFJ5446619.1"/>
    <property type="molecule type" value="Genomic_DNA"/>
</dbReference>
<name>A0ABW8GNA0_9PROT</name>
<dbReference type="Proteomes" id="UP001617669">
    <property type="component" value="Unassembled WGS sequence"/>
</dbReference>
<dbReference type="EC" id="2.4.-.-" evidence="3"/>
<dbReference type="InterPro" id="IPR011990">
    <property type="entry name" value="TPR-like_helical_dom_sf"/>
</dbReference>
<dbReference type="SUPFAM" id="SSF53448">
    <property type="entry name" value="Nucleotide-diphospho-sugar transferases"/>
    <property type="match status" value="1"/>
</dbReference>
<organism evidence="3 4">
    <name type="scientific">Methylobacillus methanolivorans</name>
    <dbReference type="NCBI Taxonomy" id="1848927"/>
    <lineage>
        <taxon>Bacteria</taxon>
        <taxon>Pseudomonadati</taxon>
        <taxon>Pseudomonadota</taxon>
        <taxon>Betaproteobacteria</taxon>
        <taxon>Nitrosomonadales</taxon>
        <taxon>Methylophilaceae</taxon>
        <taxon>Methylobacillus</taxon>
    </lineage>
</organism>
<evidence type="ECO:0000313" key="4">
    <source>
        <dbReference type="Proteomes" id="UP001617669"/>
    </source>
</evidence>
<dbReference type="InterPro" id="IPR001173">
    <property type="entry name" value="Glyco_trans_2-like"/>
</dbReference>
<reference evidence="3 4" key="1">
    <citation type="submission" date="2024-11" db="EMBL/GenBank/DDBJ databases">
        <authorList>
            <person name="Kaparullina E.N."/>
            <person name="Delegan Y.A."/>
            <person name="Doronina N.V."/>
        </authorList>
    </citation>
    <scope>NUCLEOTIDE SEQUENCE [LARGE SCALE GENOMIC DNA]</scope>
    <source>
        <strain evidence="3 4">7sh_L</strain>
    </source>
</reference>